<accession>A0AAV6J6I4</accession>
<evidence type="ECO:0000313" key="2">
    <source>
        <dbReference type="Proteomes" id="UP000823749"/>
    </source>
</evidence>
<protein>
    <submittedName>
        <fullName evidence="1">Uncharacterized protein</fullName>
    </submittedName>
</protein>
<reference evidence="1" key="1">
    <citation type="submission" date="2020-08" db="EMBL/GenBank/DDBJ databases">
        <title>Plant Genome Project.</title>
        <authorList>
            <person name="Zhang R.-G."/>
        </authorList>
    </citation>
    <scope>NUCLEOTIDE SEQUENCE</scope>
    <source>
        <strain evidence="1">WSP0</strain>
        <tissue evidence="1">Leaf</tissue>
    </source>
</reference>
<sequence length="119" mass="13515">MTARSIRYAPGLHEAFWLELGKDKKWGGFKIGGTEGLSPGNALVFVSCRVCIKQFNNEYAKIKYKAHVPKVIAFWLEFGKDRKWEGFEIGRIEGLSPGNASVFVSCRFQQTTKEPYHVN</sequence>
<gene>
    <name evidence="1" type="ORF">RHGRI_023042</name>
</gene>
<proteinExistence type="predicted"/>
<comment type="caution">
    <text evidence="1">The sequence shown here is derived from an EMBL/GenBank/DDBJ whole genome shotgun (WGS) entry which is preliminary data.</text>
</comment>
<dbReference type="AlphaFoldDB" id="A0AAV6J6I4"/>
<organism evidence="1 2">
    <name type="scientific">Rhododendron griersonianum</name>
    <dbReference type="NCBI Taxonomy" id="479676"/>
    <lineage>
        <taxon>Eukaryota</taxon>
        <taxon>Viridiplantae</taxon>
        <taxon>Streptophyta</taxon>
        <taxon>Embryophyta</taxon>
        <taxon>Tracheophyta</taxon>
        <taxon>Spermatophyta</taxon>
        <taxon>Magnoliopsida</taxon>
        <taxon>eudicotyledons</taxon>
        <taxon>Gunneridae</taxon>
        <taxon>Pentapetalae</taxon>
        <taxon>asterids</taxon>
        <taxon>Ericales</taxon>
        <taxon>Ericaceae</taxon>
        <taxon>Ericoideae</taxon>
        <taxon>Rhodoreae</taxon>
        <taxon>Rhododendron</taxon>
    </lineage>
</organism>
<keyword evidence="2" id="KW-1185">Reference proteome</keyword>
<dbReference type="Proteomes" id="UP000823749">
    <property type="component" value="Chromosome 8"/>
</dbReference>
<evidence type="ECO:0000313" key="1">
    <source>
        <dbReference type="EMBL" id="KAG5535124.1"/>
    </source>
</evidence>
<name>A0AAV6J6I4_9ERIC</name>
<dbReference type="EMBL" id="JACTNZ010000008">
    <property type="protein sequence ID" value="KAG5535124.1"/>
    <property type="molecule type" value="Genomic_DNA"/>
</dbReference>